<reference evidence="2 3" key="1">
    <citation type="submission" date="2024-06" db="EMBL/GenBank/DDBJ databases">
        <title>Thioclava kandeliae sp. nov. from a rhizosphere soil sample of Kandelia candel in a mangrove.</title>
        <authorList>
            <person name="Mu T."/>
        </authorList>
    </citation>
    <scope>NUCLEOTIDE SEQUENCE [LARGE SCALE GENOMIC DNA]</scope>
    <source>
        <strain evidence="2 3">CPCC 100088</strain>
    </source>
</reference>
<dbReference type="Proteomes" id="UP001438953">
    <property type="component" value="Unassembled WGS sequence"/>
</dbReference>
<gene>
    <name evidence="2" type="ORF">VSX56_01270</name>
</gene>
<name>A0ABV1SBV6_9RHOB</name>
<dbReference type="EMBL" id="JAYWLC010000001">
    <property type="protein sequence ID" value="MER5170392.1"/>
    <property type="molecule type" value="Genomic_DNA"/>
</dbReference>
<sequence length="166" mass="16398">MNVAQGTGKVARSGMRGGVRGGLVVALAALGLSACSHLGGPSAVQPGPAPSTGLTKSPIPQGAAQTAQALDTATADERAAAMAQSSGGTKLGTTVASLGDPTQGGFWLKTSLVKAETKGRVVLSNGKSAQVTLMPAPAGESQLSLSALRMLDVSLTDLPTLTVYSL</sequence>
<keyword evidence="3" id="KW-1185">Reference proteome</keyword>
<evidence type="ECO:0000313" key="2">
    <source>
        <dbReference type="EMBL" id="MER5170392.1"/>
    </source>
</evidence>
<organism evidence="2 3">
    <name type="scientific">Thioclava kandeliae</name>
    <dbReference type="NCBI Taxonomy" id="3070818"/>
    <lineage>
        <taxon>Bacteria</taxon>
        <taxon>Pseudomonadati</taxon>
        <taxon>Pseudomonadota</taxon>
        <taxon>Alphaproteobacteria</taxon>
        <taxon>Rhodobacterales</taxon>
        <taxon>Paracoccaceae</taxon>
        <taxon>Thioclava</taxon>
    </lineage>
</organism>
<evidence type="ECO:0000313" key="3">
    <source>
        <dbReference type="Proteomes" id="UP001438953"/>
    </source>
</evidence>
<evidence type="ECO:0000256" key="1">
    <source>
        <dbReference type="SAM" id="MobiDB-lite"/>
    </source>
</evidence>
<proteinExistence type="predicted"/>
<protein>
    <recommendedName>
        <fullName evidence="4">D-galactarate dehydratase</fullName>
    </recommendedName>
</protein>
<comment type="caution">
    <text evidence="2">The sequence shown here is derived from an EMBL/GenBank/DDBJ whole genome shotgun (WGS) entry which is preliminary data.</text>
</comment>
<accession>A0ABV1SBV6</accession>
<dbReference type="RefSeq" id="WP_350934270.1">
    <property type="nucleotide sequence ID" value="NZ_JAYWLC010000001.1"/>
</dbReference>
<feature type="compositionally biased region" description="Low complexity" evidence="1">
    <location>
        <begin position="63"/>
        <end position="72"/>
    </location>
</feature>
<evidence type="ECO:0008006" key="4">
    <source>
        <dbReference type="Google" id="ProtNLM"/>
    </source>
</evidence>
<feature type="region of interest" description="Disordered" evidence="1">
    <location>
        <begin position="42"/>
        <end position="72"/>
    </location>
</feature>